<dbReference type="Proteomes" id="UP001163603">
    <property type="component" value="Chromosome 3"/>
</dbReference>
<proteinExistence type="predicted"/>
<evidence type="ECO:0000313" key="2">
    <source>
        <dbReference type="Proteomes" id="UP001163603"/>
    </source>
</evidence>
<keyword evidence="2" id="KW-1185">Reference proteome</keyword>
<organism evidence="1 2">
    <name type="scientific">Pistacia integerrima</name>
    <dbReference type="NCBI Taxonomy" id="434235"/>
    <lineage>
        <taxon>Eukaryota</taxon>
        <taxon>Viridiplantae</taxon>
        <taxon>Streptophyta</taxon>
        <taxon>Embryophyta</taxon>
        <taxon>Tracheophyta</taxon>
        <taxon>Spermatophyta</taxon>
        <taxon>Magnoliopsida</taxon>
        <taxon>eudicotyledons</taxon>
        <taxon>Gunneridae</taxon>
        <taxon>Pentapetalae</taxon>
        <taxon>rosids</taxon>
        <taxon>malvids</taxon>
        <taxon>Sapindales</taxon>
        <taxon>Anacardiaceae</taxon>
        <taxon>Pistacia</taxon>
    </lineage>
</organism>
<protein>
    <submittedName>
        <fullName evidence="1">Uncharacterized protein</fullName>
    </submittedName>
</protein>
<sequence length="145" mass="16308">MSFVSHTIKLPNGTTTLAMHVGDIHLSDHIVLKHVLCVPAFSFNLLSAKSLTTHSNCYLIFFSNSCYIQDLSSWRTIGMGTMHNGLYHLQPSTPVPNALKMFLSNSCSSYVNTTNTSKFDDYKLWHYRLGHSSMTQHVLNEIQGL</sequence>
<gene>
    <name evidence="1" type="ORF">Pint_06129</name>
</gene>
<name>A0ACC0ZB77_9ROSI</name>
<reference evidence="2" key="1">
    <citation type="journal article" date="2023" name="G3 (Bethesda)">
        <title>Genome assembly and association tests identify interacting loci associated with vigor, precocity, and sex in interspecific pistachio rootstocks.</title>
        <authorList>
            <person name="Palmer W."/>
            <person name="Jacygrad E."/>
            <person name="Sagayaradj S."/>
            <person name="Cavanaugh K."/>
            <person name="Han R."/>
            <person name="Bertier L."/>
            <person name="Beede B."/>
            <person name="Kafkas S."/>
            <person name="Golino D."/>
            <person name="Preece J."/>
            <person name="Michelmore R."/>
        </authorList>
    </citation>
    <scope>NUCLEOTIDE SEQUENCE [LARGE SCALE GENOMIC DNA]</scope>
</reference>
<dbReference type="EMBL" id="CM047738">
    <property type="protein sequence ID" value="KAJ0047128.1"/>
    <property type="molecule type" value="Genomic_DNA"/>
</dbReference>
<accession>A0ACC0ZB77</accession>
<evidence type="ECO:0000313" key="1">
    <source>
        <dbReference type="EMBL" id="KAJ0047128.1"/>
    </source>
</evidence>
<comment type="caution">
    <text evidence="1">The sequence shown here is derived from an EMBL/GenBank/DDBJ whole genome shotgun (WGS) entry which is preliminary data.</text>
</comment>